<dbReference type="KEGG" id="serj:SGUI_0202"/>
<accession>A0A1B1N851</accession>
<feature type="binding site" evidence="8">
    <location>
        <position position="429"/>
    </location>
    <ligand>
        <name>Zn(2+)</name>
        <dbReference type="ChEBI" id="CHEBI:29105"/>
        <label>1</label>
    </ligand>
</feature>
<gene>
    <name evidence="8" type="primary">priA</name>
    <name evidence="11" type="ORF">SGUI_0202</name>
</gene>
<feature type="binding site" evidence="8">
    <location>
        <position position="456"/>
    </location>
    <ligand>
        <name>Zn(2+)</name>
        <dbReference type="ChEBI" id="CHEBI:29105"/>
        <label>2</label>
    </ligand>
</feature>
<keyword evidence="2 8" id="KW-0235">DNA replication</keyword>
<keyword evidence="6 8" id="KW-0067">ATP-binding</keyword>
<keyword evidence="4 8" id="KW-0547">Nucleotide-binding</keyword>
<dbReference type="AlphaFoldDB" id="A0A1B1N851"/>
<keyword evidence="5 8" id="KW-0862">Zinc</keyword>
<dbReference type="STRING" id="1758689.SGUI_0202"/>
<feature type="region of interest" description="Disordered" evidence="9">
    <location>
        <begin position="150"/>
        <end position="177"/>
    </location>
</feature>
<dbReference type="EMBL" id="CP014989">
    <property type="protein sequence ID" value="ANS77598.1"/>
    <property type="molecule type" value="Genomic_DNA"/>
</dbReference>
<feature type="binding site" evidence="8">
    <location>
        <position position="438"/>
    </location>
    <ligand>
        <name>Zn(2+)</name>
        <dbReference type="ChEBI" id="CHEBI:29105"/>
        <label>2</label>
    </ligand>
</feature>
<evidence type="ECO:0000256" key="5">
    <source>
        <dbReference type="ARBA" id="ARBA00022833"/>
    </source>
</evidence>
<comment type="function">
    <text evidence="8">Initiates the restart of stalled replication forks, which reloads the replicative helicase on sites other than the origin of replication. Recognizes and binds to abandoned replication forks and remodels them to uncover a helicase loading site. Promotes assembly of the primosome at these replication forks.</text>
</comment>
<sequence length="708" mass="75072">MAEQLELVPPPATPRRRTTRPASQVPLAEVDPVATVLVDTPLPHLDRPFEYAVPAELDDRARPGVRVRVRFAGRDHDGFLLTRAASAEHQGRLTPLRSVVSPEPVLTPEVLHAAREVADRYGGTLADTVRLAVPPRHARAERSVPDRIEVGVGAPDAGRTGGARHGDEGASGSGEDAWADYEAGPALLRRLRDGGAPAAAWLALPGRAPGLDWPDALAAAVDATLAGGRGALVVVPDRRDVERLMGPLTAAVGEDQVVRLTADLGPEARYAAFLRVLRGHARVVVGTRASAFAPVPDLGLVACWDEADDLHQEPRAPYPHVREVLRLRARREGAALLVGGFTRSVAVQQWVGEGVVAPVTAEPPVLRRTAPAVLVAGEGHQEERDAAARTARLPSVAWRALRAGLEQGAPVLVQVPRQGYVLGLACQDCRTPVRCARCQGPVGAGEGRAAPACRWCSSEVPATWSCPECGSRRRRATGVGERRTAEELGRAFPGTRVVSSGGEHVVDEVGPAPALVVATPGAEPWAATGYAAVVLLDGWMVLERAALDAPVEALRRWCAAAAMVRTRVPEDEQGPSRRRAPAVVLCGVPPHGSLPAVEALVRWDPAWLARRELGERATLGLPPATRQVEVTGLVGAVDEVGRALVADGHRLLGTVPLGGSEGEDARARATVREAPEHDLARSVHTVRAERSARKAQETVRLVLDGESQ</sequence>
<evidence type="ECO:0000256" key="9">
    <source>
        <dbReference type="SAM" id="MobiDB-lite"/>
    </source>
</evidence>
<keyword evidence="11" id="KW-0347">Helicase</keyword>
<keyword evidence="3 8" id="KW-0479">Metal-binding</keyword>
<dbReference type="InterPro" id="IPR027417">
    <property type="entry name" value="P-loop_NTPase"/>
</dbReference>
<dbReference type="PROSITE" id="PS00202">
    <property type="entry name" value="RUBREDOXIN"/>
    <property type="match status" value="1"/>
</dbReference>
<feature type="binding site" evidence="8">
    <location>
        <position position="435"/>
    </location>
    <ligand>
        <name>Zn(2+)</name>
        <dbReference type="ChEBI" id="CHEBI:29105"/>
        <label>2</label>
    </ligand>
</feature>
<organism evidence="11 12">
    <name type="scientific">Serinicoccus hydrothermalis</name>
    <dbReference type="NCBI Taxonomy" id="1758689"/>
    <lineage>
        <taxon>Bacteria</taxon>
        <taxon>Bacillati</taxon>
        <taxon>Actinomycetota</taxon>
        <taxon>Actinomycetes</taxon>
        <taxon>Micrococcales</taxon>
        <taxon>Ornithinimicrobiaceae</taxon>
        <taxon>Serinicoccus</taxon>
    </lineage>
</organism>
<comment type="similarity">
    <text evidence="8">Belongs to the helicase family. PriA subfamily.</text>
</comment>
<dbReference type="InterPro" id="IPR042115">
    <property type="entry name" value="PriA_3primeBD_sf"/>
</dbReference>
<evidence type="ECO:0000256" key="6">
    <source>
        <dbReference type="ARBA" id="ARBA00022840"/>
    </source>
</evidence>
<dbReference type="PATRIC" id="fig|1758689.4.peg.208"/>
<dbReference type="GO" id="GO:0006302">
    <property type="term" value="P:double-strand break repair"/>
    <property type="evidence" value="ECO:0007669"/>
    <property type="project" value="InterPro"/>
</dbReference>
<dbReference type="Gene3D" id="3.40.1440.60">
    <property type="entry name" value="PriA, 3(prime) DNA-binding domain"/>
    <property type="match status" value="1"/>
</dbReference>
<evidence type="ECO:0000313" key="12">
    <source>
        <dbReference type="Proteomes" id="UP000092482"/>
    </source>
</evidence>
<dbReference type="GO" id="GO:0043138">
    <property type="term" value="F:3'-5' DNA helicase activity"/>
    <property type="evidence" value="ECO:0007669"/>
    <property type="project" value="TreeGrafter"/>
</dbReference>
<dbReference type="InterPro" id="IPR041222">
    <property type="entry name" value="PriA_3primeBD"/>
</dbReference>
<dbReference type="PANTHER" id="PTHR30580">
    <property type="entry name" value="PRIMOSOMAL PROTEIN N"/>
    <property type="match status" value="1"/>
</dbReference>
<evidence type="ECO:0000256" key="1">
    <source>
        <dbReference type="ARBA" id="ARBA00022515"/>
    </source>
</evidence>
<keyword evidence="1 8" id="KW-0639">Primosome</keyword>
<dbReference type="Pfam" id="PF17764">
    <property type="entry name" value="PriA_3primeBD"/>
    <property type="match status" value="1"/>
</dbReference>
<dbReference type="GO" id="GO:0006270">
    <property type="term" value="P:DNA replication initiation"/>
    <property type="evidence" value="ECO:0007669"/>
    <property type="project" value="TreeGrafter"/>
</dbReference>
<dbReference type="SUPFAM" id="SSF52540">
    <property type="entry name" value="P-loop containing nucleoside triphosphate hydrolases"/>
    <property type="match status" value="1"/>
</dbReference>
<dbReference type="InterPro" id="IPR018527">
    <property type="entry name" value="Rubredoxin_Fe_BS"/>
</dbReference>
<dbReference type="GO" id="GO:1990077">
    <property type="term" value="C:primosome complex"/>
    <property type="evidence" value="ECO:0007669"/>
    <property type="project" value="UniProtKB-UniRule"/>
</dbReference>
<dbReference type="GO" id="GO:0006269">
    <property type="term" value="P:DNA replication, synthesis of primer"/>
    <property type="evidence" value="ECO:0007669"/>
    <property type="project" value="UniProtKB-KW"/>
</dbReference>
<dbReference type="PANTHER" id="PTHR30580:SF0">
    <property type="entry name" value="PRIMOSOMAL PROTEIN N"/>
    <property type="match status" value="1"/>
</dbReference>
<dbReference type="Gene3D" id="3.40.50.300">
    <property type="entry name" value="P-loop containing nucleotide triphosphate hydrolases"/>
    <property type="match status" value="1"/>
</dbReference>
<dbReference type="HAMAP" id="MF_00983">
    <property type="entry name" value="PriA"/>
    <property type="match status" value="1"/>
</dbReference>
<feature type="binding site" evidence="8">
    <location>
        <position position="466"/>
    </location>
    <ligand>
        <name>Zn(2+)</name>
        <dbReference type="ChEBI" id="CHEBI:29105"/>
        <label>1</label>
    </ligand>
</feature>
<dbReference type="Proteomes" id="UP000092482">
    <property type="component" value="Chromosome"/>
</dbReference>
<comment type="subunit">
    <text evidence="8">Component of the replication restart primosome.</text>
</comment>
<evidence type="ECO:0000256" key="8">
    <source>
        <dbReference type="HAMAP-Rule" id="MF_00983"/>
    </source>
</evidence>
<feature type="domain" description="Primosomal protein N' 3' DNA-binding" evidence="10">
    <location>
        <begin position="36"/>
        <end position="134"/>
    </location>
</feature>
<dbReference type="GO" id="GO:0006310">
    <property type="term" value="P:DNA recombination"/>
    <property type="evidence" value="ECO:0007669"/>
    <property type="project" value="InterPro"/>
</dbReference>
<evidence type="ECO:0000256" key="7">
    <source>
        <dbReference type="ARBA" id="ARBA00023125"/>
    </source>
</evidence>
<keyword evidence="7 8" id="KW-0238">DNA-binding</keyword>
<dbReference type="GO" id="GO:0003677">
    <property type="term" value="F:DNA binding"/>
    <property type="evidence" value="ECO:0007669"/>
    <property type="project" value="UniProtKB-UniRule"/>
</dbReference>
<evidence type="ECO:0000259" key="10">
    <source>
        <dbReference type="Pfam" id="PF17764"/>
    </source>
</evidence>
<feature type="binding site" evidence="8">
    <location>
        <position position="469"/>
    </location>
    <ligand>
        <name>Zn(2+)</name>
        <dbReference type="ChEBI" id="CHEBI:29105"/>
        <label>1</label>
    </ligand>
</feature>
<dbReference type="InterPro" id="IPR005259">
    <property type="entry name" value="PriA"/>
</dbReference>
<feature type="binding site" evidence="8">
    <location>
        <position position="453"/>
    </location>
    <ligand>
        <name>Zn(2+)</name>
        <dbReference type="ChEBI" id="CHEBI:29105"/>
        <label>2</label>
    </ligand>
</feature>
<keyword evidence="11" id="KW-0378">Hydrolase</keyword>
<dbReference type="GO" id="GO:0005524">
    <property type="term" value="F:ATP binding"/>
    <property type="evidence" value="ECO:0007669"/>
    <property type="project" value="UniProtKB-UniRule"/>
</dbReference>
<reference evidence="11 12" key="1">
    <citation type="submission" date="2016-03" db="EMBL/GenBank/DDBJ databases">
        <title>Shallow-sea hydrothermal system.</title>
        <authorList>
            <person name="Tang K."/>
        </authorList>
    </citation>
    <scope>NUCLEOTIDE SEQUENCE [LARGE SCALE GENOMIC DNA]</scope>
    <source>
        <strain evidence="11 12">JLT9</strain>
    </source>
</reference>
<comment type="caution">
    <text evidence="8">As this protein does not have any detectable helicase domains, it probably does not have helicase activity.</text>
</comment>
<keyword evidence="12" id="KW-1185">Reference proteome</keyword>
<dbReference type="RefSeq" id="WP_066635154.1">
    <property type="nucleotide sequence ID" value="NZ_CP014989.1"/>
</dbReference>
<feature type="region of interest" description="Disordered" evidence="9">
    <location>
        <begin position="1"/>
        <end position="24"/>
    </location>
</feature>
<evidence type="ECO:0000256" key="4">
    <source>
        <dbReference type="ARBA" id="ARBA00022741"/>
    </source>
</evidence>
<feature type="binding site" evidence="8">
    <location>
        <position position="426"/>
    </location>
    <ligand>
        <name>Zn(2+)</name>
        <dbReference type="ChEBI" id="CHEBI:29105"/>
        <label>1</label>
    </ligand>
</feature>
<name>A0A1B1N851_9MICO</name>
<evidence type="ECO:0000313" key="11">
    <source>
        <dbReference type="EMBL" id="ANS77598.1"/>
    </source>
</evidence>
<proteinExistence type="inferred from homology"/>
<comment type="cofactor">
    <cofactor evidence="8">
        <name>Zn(2+)</name>
        <dbReference type="ChEBI" id="CHEBI:29105"/>
    </cofactor>
    <text evidence="8">Binds 2 zinc ions per subunit.</text>
</comment>
<protein>
    <recommendedName>
        <fullName evidence="8">Probable replication restart protein PriA</fullName>
    </recommendedName>
    <alternativeName>
        <fullName evidence="8">Putative ATP-dependent DNA helicase PriA</fullName>
    </alternativeName>
</protein>
<evidence type="ECO:0000256" key="3">
    <source>
        <dbReference type="ARBA" id="ARBA00022723"/>
    </source>
</evidence>
<dbReference type="GO" id="GO:0008270">
    <property type="term" value="F:zinc ion binding"/>
    <property type="evidence" value="ECO:0007669"/>
    <property type="project" value="UniProtKB-UniRule"/>
</dbReference>
<evidence type="ECO:0000256" key="2">
    <source>
        <dbReference type="ARBA" id="ARBA00022705"/>
    </source>
</evidence>